<accession>A0A139ASW8</accession>
<keyword evidence="2" id="KW-0812">Transmembrane</keyword>
<organism evidence="3 4">
    <name type="scientific">Gonapodya prolifera (strain JEL478)</name>
    <name type="common">Monoblepharis prolifera</name>
    <dbReference type="NCBI Taxonomy" id="1344416"/>
    <lineage>
        <taxon>Eukaryota</taxon>
        <taxon>Fungi</taxon>
        <taxon>Fungi incertae sedis</taxon>
        <taxon>Chytridiomycota</taxon>
        <taxon>Chytridiomycota incertae sedis</taxon>
        <taxon>Monoblepharidomycetes</taxon>
        <taxon>Monoblepharidales</taxon>
        <taxon>Gonapodyaceae</taxon>
        <taxon>Gonapodya</taxon>
    </lineage>
</organism>
<dbReference type="AlphaFoldDB" id="A0A139ASW8"/>
<protein>
    <recommendedName>
        <fullName evidence="5">SPRY domain-containing protein</fullName>
    </recommendedName>
</protein>
<dbReference type="EMBL" id="KQ965737">
    <property type="protein sequence ID" value="KXS19832.1"/>
    <property type="molecule type" value="Genomic_DNA"/>
</dbReference>
<keyword evidence="2" id="KW-0472">Membrane</keyword>
<feature type="compositionally biased region" description="Low complexity" evidence="1">
    <location>
        <begin position="809"/>
        <end position="827"/>
    </location>
</feature>
<evidence type="ECO:0000256" key="2">
    <source>
        <dbReference type="SAM" id="Phobius"/>
    </source>
</evidence>
<feature type="compositionally biased region" description="Basic and acidic residues" evidence="1">
    <location>
        <begin position="603"/>
        <end position="613"/>
    </location>
</feature>
<gene>
    <name evidence="3" type="ORF">M427DRAFT_66943</name>
</gene>
<feature type="region of interest" description="Disordered" evidence="1">
    <location>
        <begin position="809"/>
        <end position="850"/>
    </location>
</feature>
<feature type="region of interest" description="Disordered" evidence="1">
    <location>
        <begin position="579"/>
        <end position="613"/>
    </location>
</feature>
<feature type="compositionally biased region" description="Basic and acidic residues" evidence="1">
    <location>
        <begin position="340"/>
        <end position="357"/>
    </location>
</feature>
<feature type="compositionally biased region" description="Low complexity" evidence="1">
    <location>
        <begin position="169"/>
        <end position="191"/>
    </location>
</feature>
<sequence>MIGSGAGSRAAVDMATISPKTKVNRIVGERRAEMGLTGNTTMWTLLLFVAVFITTSVTGTEAYSVLTHHLVARQGGLPATPEQGSNIPLIVALSLTAVALPLVVCCCGRRLVKGYSRHMAFFDDGSFLSPGSETIWDLRIDPTMPWWFVHTKGRTFEARRLAGWRLNHPTTPSQSPSSPASPTSPTATVAPSPHPAAPPTTTTTVFSPSEEQYNEIRTRGAYAWRFAPDGDSTEEERSRNFINPTDFDFEVMDLDRIRNTWGGVTVHEGFNATFRRRTERSIVSYLPLHLPGPGSTGPALTLSIAHRPRTFLYFEVLIADTNSTARRRLQQEVQQTQSDAARREEEDLREAMQRSLREVGGSGVAEGRSEKYGYPGPSTEVTSPQPAPPSLQGQDEFSANDETGRSNVHPDELSTYDDGRRDSIRPTTNNRAPPQPSTEQTAASSVETPPAAPTLTLGPQDRTPMGNWTGRYAPPISVGLVARPYPPFFLPGRYPTSVSYTVSSNGAFITVARGKGGDRKITLGPKWQAKQGDTIGWGYYPETGALFCTFNGRPIPVPQDTGPFPRIVEVPFFSAKVQPTTRTGTRGNWTRVSTGGPGEYDDDRGKGKEKEEMENKDDVELEMDGYIVASGMKLTWYPTVGSHGSCQLLINCGQQPFIFGEAQFYDQLGMTPGDHHGVEVGDDGATIHEDRDAYEMTEREATSIDLHEELARLPARRTRSDVQISVTDHGPTAGRSSDVSSPPPRIERVDSTSTVALLSSWAVPAENPRIAHPLSASRRASMEIMELEPTHQWPARREQYLGHRATATASLPASPVSPRPAASPSSPRFGPIPASFRSIPTSPSSVPDLSFSMEQATSGLRGRHMSYASMTSVSSTSTYESFGAIGANPDLDNPPPDYEASVTGSRRRSLLSKRRGSNADAMSPQSPRSSERFMSILSGGRRESGLLAAARRGSEVSFAGSQRSAPRAAGETGAALLPVAEQAVSFSQGNRVTDTVEAVERAVPTAAPPEYAQVVNVTNSN</sequence>
<proteinExistence type="predicted"/>
<dbReference type="InterPro" id="IPR043136">
    <property type="entry name" value="B30.2/SPRY_sf"/>
</dbReference>
<feature type="region of interest" description="Disordered" evidence="1">
    <location>
        <begin position="329"/>
        <end position="468"/>
    </location>
</feature>
<feature type="compositionally biased region" description="Basic residues" evidence="1">
    <location>
        <begin position="905"/>
        <end position="916"/>
    </location>
</feature>
<dbReference type="OrthoDB" id="258495at2759"/>
<feature type="region of interest" description="Disordered" evidence="1">
    <location>
        <begin position="885"/>
        <end position="931"/>
    </location>
</feature>
<dbReference type="Proteomes" id="UP000070544">
    <property type="component" value="Unassembled WGS sequence"/>
</dbReference>
<feature type="region of interest" description="Disordered" evidence="1">
    <location>
        <begin position="717"/>
        <end position="747"/>
    </location>
</feature>
<evidence type="ECO:0008006" key="5">
    <source>
        <dbReference type="Google" id="ProtNLM"/>
    </source>
</evidence>
<reference evidence="3 4" key="1">
    <citation type="journal article" date="2015" name="Genome Biol. Evol.">
        <title>Phylogenomic analyses indicate that early fungi evolved digesting cell walls of algal ancestors of land plants.</title>
        <authorList>
            <person name="Chang Y."/>
            <person name="Wang S."/>
            <person name="Sekimoto S."/>
            <person name="Aerts A.L."/>
            <person name="Choi C."/>
            <person name="Clum A."/>
            <person name="LaButti K.M."/>
            <person name="Lindquist E.A."/>
            <person name="Yee Ngan C."/>
            <person name="Ohm R.A."/>
            <person name="Salamov A.A."/>
            <person name="Grigoriev I.V."/>
            <person name="Spatafora J.W."/>
            <person name="Berbee M.L."/>
        </authorList>
    </citation>
    <scope>NUCLEOTIDE SEQUENCE [LARGE SCALE GENOMIC DNA]</scope>
    <source>
        <strain evidence="3 4">JEL478</strain>
    </source>
</reference>
<feature type="region of interest" description="Disordered" evidence="1">
    <location>
        <begin position="166"/>
        <end position="207"/>
    </location>
</feature>
<feature type="compositionally biased region" description="Basic and acidic residues" evidence="1">
    <location>
        <begin position="402"/>
        <end position="424"/>
    </location>
</feature>
<evidence type="ECO:0000313" key="3">
    <source>
        <dbReference type="EMBL" id="KXS19832.1"/>
    </source>
</evidence>
<evidence type="ECO:0000313" key="4">
    <source>
        <dbReference type="Proteomes" id="UP000070544"/>
    </source>
</evidence>
<feature type="transmembrane region" description="Helical" evidence="2">
    <location>
        <begin position="43"/>
        <end position="66"/>
    </location>
</feature>
<dbReference type="STRING" id="1344416.A0A139ASW8"/>
<feature type="compositionally biased region" description="Polar residues" evidence="1">
    <location>
        <begin position="838"/>
        <end position="850"/>
    </location>
</feature>
<name>A0A139ASW8_GONPJ</name>
<keyword evidence="2" id="KW-1133">Transmembrane helix</keyword>
<feature type="compositionally biased region" description="Polar residues" evidence="1">
    <location>
        <begin position="391"/>
        <end position="401"/>
    </location>
</feature>
<feature type="transmembrane region" description="Helical" evidence="2">
    <location>
        <begin position="87"/>
        <end position="104"/>
    </location>
</feature>
<dbReference type="Gene3D" id="2.60.120.920">
    <property type="match status" value="1"/>
</dbReference>
<feature type="compositionally biased region" description="Polar residues" evidence="1">
    <location>
        <begin position="425"/>
        <end position="447"/>
    </location>
</feature>
<keyword evidence="4" id="KW-1185">Reference proteome</keyword>
<evidence type="ECO:0000256" key="1">
    <source>
        <dbReference type="SAM" id="MobiDB-lite"/>
    </source>
</evidence>